<dbReference type="EMBL" id="OW240916">
    <property type="protein sequence ID" value="CAH2293536.1"/>
    <property type="molecule type" value="Genomic_DNA"/>
</dbReference>
<dbReference type="AlphaFoldDB" id="A0AAD1S790"/>
<gene>
    <name evidence="1" type="ORF">PECUL_23A052824</name>
</gene>
<dbReference type="InterPro" id="IPR004244">
    <property type="entry name" value="Transposase_22"/>
</dbReference>
<dbReference type="Proteomes" id="UP001295444">
    <property type="component" value="Chromosome 05"/>
</dbReference>
<accession>A0AAD1S790</accession>
<proteinExistence type="predicted"/>
<evidence type="ECO:0000313" key="2">
    <source>
        <dbReference type="Proteomes" id="UP001295444"/>
    </source>
</evidence>
<sequence length="201" mass="22433">MDEFLGTPAGPSHEALMPNMAPTSPASTCSGGEYVTLADIGAELRRKTTLMVTKDDLHQAPNNQHAALKLEVAGLKADFVVHETRIASVEQLTDAMEKQAKVSDTAIQRQGDLLLAMRRQLEDNRGRHNNIRIRGIPEAEGTWENVTETLTQLFCIILREDAPDHFRFERAHRALRPLSVDSVPQDIICCLHSFPLKEQIM</sequence>
<name>A0AAD1S790_PELCU</name>
<protein>
    <submittedName>
        <fullName evidence="1">Uncharacterized protein</fullName>
    </submittedName>
</protein>
<reference evidence="1" key="1">
    <citation type="submission" date="2022-03" db="EMBL/GenBank/DDBJ databases">
        <authorList>
            <person name="Alioto T."/>
            <person name="Alioto T."/>
            <person name="Gomez Garrido J."/>
        </authorList>
    </citation>
    <scope>NUCLEOTIDE SEQUENCE</scope>
</reference>
<keyword evidence="2" id="KW-1185">Reference proteome</keyword>
<evidence type="ECO:0000313" key="1">
    <source>
        <dbReference type="EMBL" id="CAH2293536.1"/>
    </source>
</evidence>
<dbReference type="Gene3D" id="3.30.70.1820">
    <property type="entry name" value="L1 transposable element, RRM domain"/>
    <property type="match status" value="1"/>
</dbReference>
<organism evidence="1 2">
    <name type="scientific">Pelobates cultripes</name>
    <name type="common">Western spadefoot toad</name>
    <dbReference type="NCBI Taxonomy" id="61616"/>
    <lineage>
        <taxon>Eukaryota</taxon>
        <taxon>Metazoa</taxon>
        <taxon>Chordata</taxon>
        <taxon>Craniata</taxon>
        <taxon>Vertebrata</taxon>
        <taxon>Euteleostomi</taxon>
        <taxon>Amphibia</taxon>
        <taxon>Batrachia</taxon>
        <taxon>Anura</taxon>
        <taxon>Pelobatoidea</taxon>
        <taxon>Pelobatidae</taxon>
        <taxon>Pelobates</taxon>
    </lineage>
</organism>
<dbReference type="PANTHER" id="PTHR11505">
    <property type="entry name" value="L1 TRANSPOSABLE ELEMENT-RELATED"/>
    <property type="match status" value="1"/>
</dbReference>